<reference evidence="3" key="1">
    <citation type="submission" date="2023-07" db="EMBL/GenBank/DDBJ databases">
        <title>Genome content predicts the carbon catabolic preferences of heterotrophic bacteria.</title>
        <authorList>
            <person name="Gralka M."/>
        </authorList>
    </citation>
    <scope>NUCLEOTIDE SEQUENCE</scope>
    <source>
        <strain evidence="3">E2R20</strain>
    </source>
</reference>
<name>A0AAW7YSI9_9STAP</name>
<keyword evidence="4" id="KW-1185">Reference proteome</keyword>
<feature type="compositionally biased region" description="Polar residues" evidence="1">
    <location>
        <begin position="258"/>
        <end position="272"/>
    </location>
</feature>
<evidence type="ECO:0000256" key="2">
    <source>
        <dbReference type="SAM" id="Phobius"/>
    </source>
</evidence>
<dbReference type="EMBL" id="JAUOQO010000008">
    <property type="protein sequence ID" value="MDO6574424.1"/>
    <property type="molecule type" value="Genomic_DNA"/>
</dbReference>
<gene>
    <name evidence="3" type="ORF">Q4528_09640</name>
</gene>
<evidence type="ECO:0008006" key="5">
    <source>
        <dbReference type="Google" id="ProtNLM"/>
    </source>
</evidence>
<feature type="transmembrane region" description="Helical" evidence="2">
    <location>
        <begin position="103"/>
        <end position="124"/>
    </location>
</feature>
<dbReference type="RefSeq" id="WP_072291876.1">
    <property type="nucleotide sequence ID" value="NZ_JAUOQO010000008.1"/>
</dbReference>
<keyword evidence="2" id="KW-0812">Transmembrane</keyword>
<proteinExistence type="predicted"/>
<keyword evidence="2" id="KW-1133">Transmembrane helix</keyword>
<dbReference type="Proteomes" id="UP001170310">
    <property type="component" value="Unassembled WGS sequence"/>
</dbReference>
<feature type="transmembrane region" description="Helical" evidence="2">
    <location>
        <begin position="26"/>
        <end position="48"/>
    </location>
</feature>
<dbReference type="AlphaFoldDB" id="A0AAW7YSI9"/>
<feature type="transmembrane region" description="Helical" evidence="2">
    <location>
        <begin position="60"/>
        <end position="82"/>
    </location>
</feature>
<protein>
    <recommendedName>
        <fullName evidence="5">Teichoic acid translocation permease protein TagG</fullName>
    </recommendedName>
</protein>
<sequence>MIDSIIIYFKNLPHVLNYSLKHVKNLWKWFTVSFIVGLVLIFAIEIFFKVTNATEMIQGVWLYRLLTLLGFGYIVLSLFLCYKIYAKDYMITKSFKISPVTPIVVTTIVGGILLFVLMTIIAIWKPINFESSLLATIYFMLVTIVLNCFLSVLFGLVKILNHKADIYFYIFCVIEFILVPIIYVPKTHLTMIGHVLMLNPFYYVTNGLAQSVLFGRVSLANIPYHLYILCFILILCLINFALSRFVAHAKYRNKNKKAPSTLQSNHFSSNANHIKDSDNSEIDKNNN</sequence>
<feature type="transmembrane region" description="Helical" evidence="2">
    <location>
        <begin position="224"/>
        <end position="247"/>
    </location>
</feature>
<evidence type="ECO:0000313" key="4">
    <source>
        <dbReference type="Proteomes" id="UP001170310"/>
    </source>
</evidence>
<accession>A0AAW7YSI9</accession>
<comment type="caution">
    <text evidence="3">The sequence shown here is derived from an EMBL/GenBank/DDBJ whole genome shotgun (WGS) entry which is preliminary data.</text>
</comment>
<keyword evidence="2" id="KW-0472">Membrane</keyword>
<evidence type="ECO:0000256" key="1">
    <source>
        <dbReference type="SAM" id="MobiDB-lite"/>
    </source>
</evidence>
<feature type="region of interest" description="Disordered" evidence="1">
    <location>
        <begin position="257"/>
        <end position="287"/>
    </location>
</feature>
<organism evidence="3 4">
    <name type="scientific">Staphylococcus pasteuri_A</name>
    <dbReference type="NCBI Taxonomy" id="3062664"/>
    <lineage>
        <taxon>Bacteria</taxon>
        <taxon>Bacillati</taxon>
        <taxon>Bacillota</taxon>
        <taxon>Bacilli</taxon>
        <taxon>Bacillales</taxon>
        <taxon>Staphylococcaceae</taxon>
        <taxon>Staphylococcus</taxon>
    </lineage>
</organism>
<feature type="transmembrane region" description="Helical" evidence="2">
    <location>
        <begin position="136"/>
        <end position="157"/>
    </location>
</feature>
<feature type="compositionally biased region" description="Basic and acidic residues" evidence="1">
    <location>
        <begin position="273"/>
        <end position="287"/>
    </location>
</feature>
<evidence type="ECO:0000313" key="3">
    <source>
        <dbReference type="EMBL" id="MDO6574424.1"/>
    </source>
</evidence>
<feature type="transmembrane region" description="Helical" evidence="2">
    <location>
        <begin position="166"/>
        <end position="184"/>
    </location>
</feature>